<reference evidence="2" key="1">
    <citation type="journal article" date="2019" name="Int. J. Syst. Evol. Microbiol.">
        <title>The Global Catalogue of Microorganisms (GCM) 10K type strain sequencing project: providing services to taxonomists for standard genome sequencing and annotation.</title>
        <authorList>
            <consortium name="The Broad Institute Genomics Platform"/>
            <consortium name="The Broad Institute Genome Sequencing Center for Infectious Disease"/>
            <person name="Wu L."/>
            <person name="Ma J."/>
        </authorList>
    </citation>
    <scope>NUCLEOTIDE SEQUENCE [LARGE SCALE GENOMIC DNA]</scope>
    <source>
        <strain evidence="2">KCTC 62195</strain>
    </source>
</reference>
<accession>A0ABV7ASM6</accession>
<keyword evidence="2" id="KW-1185">Reference proteome</keyword>
<dbReference type="RefSeq" id="WP_377813544.1">
    <property type="nucleotide sequence ID" value="NZ_JBHRSJ010000012.1"/>
</dbReference>
<organism evidence="1 2">
    <name type="scientific">Azotobacter bryophylli</name>
    <dbReference type="NCBI Taxonomy" id="1986537"/>
    <lineage>
        <taxon>Bacteria</taxon>
        <taxon>Pseudomonadati</taxon>
        <taxon>Pseudomonadota</taxon>
        <taxon>Gammaproteobacteria</taxon>
        <taxon>Pseudomonadales</taxon>
        <taxon>Pseudomonadaceae</taxon>
        <taxon>Azotobacter</taxon>
    </lineage>
</organism>
<dbReference type="EMBL" id="JBHRSJ010000012">
    <property type="protein sequence ID" value="MFC2971931.1"/>
    <property type="molecule type" value="Genomic_DNA"/>
</dbReference>
<sequence length="147" mass="16494">MRPLTIDLQSLENALDGDEAADCYLDLETGAILAVTPDAPTPGTADKYDVQPERYLHIAPLTNARSLAMREDFLFGQDDPHAHKVLSHALAGRRPLRTFDYELEKFPAVYEAWRAFQEEQLREYAMEWLQENGLEPAGGGLRPPAGR</sequence>
<name>A0ABV7ASM6_9GAMM</name>
<evidence type="ECO:0000313" key="2">
    <source>
        <dbReference type="Proteomes" id="UP001595457"/>
    </source>
</evidence>
<gene>
    <name evidence="1" type="ORF">ACFOJE_06855</name>
</gene>
<dbReference type="InterPro" id="IPR005361">
    <property type="entry name" value="UPF0158"/>
</dbReference>
<dbReference type="Pfam" id="PF03682">
    <property type="entry name" value="UPF0158"/>
    <property type="match status" value="1"/>
</dbReference>
<protein>
    <submittedName>
        <fullName evidence="1">UPF0158 family protein</fullName>
    </submittedName>
</protein>
<evidence type="ECO:0000313" key="1">
    <source>
        <dbReference type="EMBL" id="MFC2971931.1"/>
    </source>
</evidence>
<proteinExistence type="predicted"/>
<comment type="caution">
    <text evidence="1">The sequence shown here is derived from an EMBL/GenBank/DDBJ whole genome shotgun (WGS) entry which is preliminary data.</text>
</comment>
<dbReference type="Proteomes" id="UP001595457">
    <property type="component" value="Unassembled WGS sequence"/>
</dbReference>